<comment type="caution">
    <text evidence="1">The sequence shown here is derived from an EMBL/GenBank/DDBJ whole genome shotgun (WGS) entry which is preliminary data.</text>
</comment>
<accession>A0AAI8W0T0</accession>
<keyword evidence="2" id="KW-1185">Reference proteome</keyword>
<gene>
    <name evidence="1" type="ORF">LECACI_7A000255</name>
</gene>
<sequence>MAPLVESFTPAELASRINKLPSGKARKPAVADLAKDCELKELIQYNCDLNGPREDPRSKVVCEPVLRLFRQCANGLTVETTAWEGRFGR</sequence>
<dbReference type="AlphaFoldDB" id="A0AAI8W0T0"/>
<organism evidence="1 2">
    <name type="scientific">Lecanosticta acicola</name>
    <dbReference type="NCBI Taxonomy" id="111012"/>
    <lineage>
        <taxon>Eukaryota</taxon>
        <taxon>Fungi</taxon>
        <taxon>Dikarya</taxon>
        <taxon>Ascomycota</taxon>
        <taxon>Pezizomycotina</taxon>
        <taxon>Dothideomycetes</taxon>
        <taxon>Dothideomycetidae</taxon>
        <taxon>Mycosphaerellales</taxon>
        <taxon>Mycosphaerellaceae</taxon>
        <taxon>Lecanosticta</taxon>
    </lineage>
</organism>
<dbReference type="Proteomes" id="UP001296104">
    <property type="component" value="Unassembled WGS sequence"/>
</dbReference>
<name>A0AAI8W0T0_9PEZI</name>
<evidence type="ECO:0000313" key="1">
    <source>
        <dbReference type="EMBL" id="CAK3757528.1"/>
    </source>
</evidence>
<dbReference type="GO" id="GO:0042720">
    <property type="term" value="C:mitochondrial inner membrane peptidase complex"/>
    <property type="evidence" value="ECO:0007669"/>
    <property type="project" value="InterPro"/>
</dbReference>
<dbReference type="EMBL" id="CAVMBE010000001">
    <property type="protein sequence ID" value="CAK3757528.1"/>
    <property type="molecule type" value="Genomic_DNA"/>
</dbReference>
<proteinExistence type="predicted"/>
<protein>
    <submittedName>
        <fullName evidence="1">Mitochondrial export Som1</fullName>
    </submittedName>
</protein>
<evidence type="ECO:0000313" key="2">
    <source>
        <dbReference type="Proteomes" id="UP001296104"/>
    </source>
</evidence>
<dbReference type="InterPro" id="IPR024645">
    <property type="entry name" value="Mitochondr_Som1"/>
</dbReference>
<reference evidence="1" key="1">
    <citation type="submission" date="2023-11" db="EMBL/GenBank/DDBJ databases">
        <authorList>
            <person name="Alioto T."/>
            <person name="Alioto T."/>
            <person name="Gomez Garrido J."/>
        </authorList>
    </citation>
    <scope>NUCLEOTIDE SEQUENCE</scope>
</reference>
<dbReference type="Pfam" id="PF11093">
    <property type="entry name" value="Mitochondr_Som1"/>
    <property type="match status" value="1"/>
</dbReference>